<dbReference type="Pfam" id="PF06041">
    <property type="entry name" value="DUF924"/>
    <property type="match status" value="1"/>
</dbReference>
<accession>A0A8J3AMJ8</accession>
<protein>
    <recommendedName>
        <fullName evidence="3">DUF924 domain-containing protein</fullName>
    </recommendedName>
</protein>
<keyword evidence="2" id="KW-1185">Reference proteome</keyword>
<evidence type="ECO:0000313" key="1">
    <source>
        <dbReference type="EMBL" id="GGI17278.1"/>
    </source>
</evidence>
<dbReference type="Proteomes" id="UP000642180">
    <property type="component" value="Unassembled WGS sequence"/>
</dbReference>
<evidence type="ECO:0000313" key="2">
    <source>
        <dbReference type="Proteomes" id="UP000642180"/>
    </source>
</evidence>
<evidence type="ECO:0008006" key="3">
    <source>
        <dbReference type="Google" id="ProtNLM"/>
    </source>
</evidence>
<sequence>MTETSESILTFWFGTSHDDATTAKAQASLWWSKNEHTDQEIQRRFESSTEAMGRGELDHWAESPRGLLAMVLLVDQFPRNMYRNLPEAFAFDTLALRWTLHALERGMDNHLLPIERVFLYLPLEHSESRADQQRSVFLFEQLLKDVPTEHKEVFSGFLDYAIRHRDVIDRFGRFPHRNRILARESTAEEVAFLKEPGSSF</sequence>
<proteinExistence type="predicted"/>
<dbReference type="InterPro" id="IPR011990">
    <property type="entry name" value="TPR-like_helical_dom_sf"/>
</dbReference>
<dbReference type="Gene3D" id="1.20.58.320">
    <property type="entry name" value="TPR-like"/>
    <property type="match status" value="1"/>
</dbReference>
<comment type="caution">
    <text evidence="1">The sequence shown here is derived from an EMBL/GenBank/DDBJ whole genome shotgun (WGS) entry which is preliminary data.</text>
</comment>
<gene>
    <name evidence="1" type="ORF">GCM10008066_08180</name>
</gene>
<dbReference type="SUPFAM" id="SSF48452">
    <property type="entry name" value="TPR-like"/>
    <property type="match status" value="1"/>
</dbReference>
<dbReference type="Gene3D" id="1.25.40.10">
    <property type="entry name" value="Tetratricopeptide repeat domain"/>
    <property type="match status" value="1"/>
</dbReference>
<name>A0A8J3AMJ8_9BURK</name>
<dbReference type="AlphaFoldDB" id="A0A8J3AMJ8"/>
<dbReference type="EMBL" id="BMDI01000001">
    <property type="protein sequence ID" value="GGI17278.1"/>
    <property type="molecule type" value="Genomic_DNA"/>
</dbReference>
<reference evidence="2" key="1">
    <citation type="journal article" date="2019" name="Int. J. Syst. Evol. Microbiol.">
        <title>The Global Catalogue of Microorganisms (GCM) 10K type strain sequencing project: providing services to taxonomists for standard genome sequencing and annotation.</title>
        <authorList>
            <consortium name="The Broad Institute Genomics Platform"/>
            <consortium name="The Broad Institute Genome Sequencing Center for Infectious Disease"/>
            <person name="Wu L."/>
            <person name="Ma J."/>
        </authorList>
    </citation>
    <scope>NUCLEOTIDE SEQUENCE [LARGE SCALE GENOMIC DNA]</scope>
    <source>
        <strain evidence="2">CCM 2767</strain>
    </source>
</reference>
<dbReference type="InterPro" id="IPR010323">
    <property type="entry name" value="DUF924"/>
</dbReference>
<organism evidence="1 2">
    <name type="scientific">Oxalicibacterium faecigallinarum</name>
    <dbReference type="NCBI Taxonomy" id="573741"/>
    <lineage>
        <taxon>Bacteria</taxon>
        <taxon>Pseudomonadati</taxon>
        <taxon>Pseudomonadota</taxon>
        <taxon>Betaproteobacteria</taxon>
        <taxon>Burkholderiales</taxon>
        <taxon>Oxalobacteraceae</taxon>
        <taxon>Oxalicibacterium</taxon>
    </lineage>
</organism>